<sequence>MLVHLPREEGYGVVPRTKNGPALARYGAITMKNALARTMTTLPDQLRRSRTWDHGKELSAHVAFTVETGIPGYFADPHSPWQRGTNENTFWRSLGGPGFFDGRSSAGSSGDSENTC</sequence>
<dbReference type="InterPro" id="IPR051917">
    <property type="entry name" value="Transposase-Integrase"/>
</dbReference>
<protein>
    <recommendedName>
        <fullName evidence="3">Transposase</fullName>
    </recommendedName>
</protein>
<gene>
    <name evidence="1" type="ORF">GCM10023336_45490</name>
</gene>
<accession>A0ABP9KVB5</accession>
<dbReference type="SUPFAM" id="SSF53098">
    <property type="entry name" value="Ribonuclease H-like"/>
    <property type="match status" value="1"/>
</dbReference>
<dbReference type="PANTHER" id="PTHR10948">
    <property type="entry name" value="TRANSPOSASE"/>
    <property type="match status" value="1"/>
</dbReference>
<dbReference type="EMBL" id="BAABKC010000067">
    <property type="protein sequence ID" value="GAA5064966.1"/>
    <property type="molecule type" value="Genomic_DNA"/>
</dbReference>
<reference evidence="2" key="1">
    <citation type="journal article" date="2019" name="Int. J. Syst. Evol. Microbiol.">
        <title>The Global Catalogue of Microorganisms (GCM) 10K type strain sequencing project: providing services to taxonomists for standard genome sequencing and annotation.</title>
        <authorList>
            <consortium name="The Broad Institute Genomics Platform"/>
            <consortium name="The Broad Institute Genome Sequencing Center for Infectious Disease"/>
            <person name="Wu L."/>
            <person name="Ma J."/>
        </authorList>
    </citation>
    <scope>NUCLEOTIDE SEQUENCE [LARGE SCALE GENOMIC DNA]</scope>
    <source>
        <strain evidence="2">JCM 18410</strain>
    </source>
</reference>
<dbReference type="InterPro" id="IPR012337">
    <property type="entry name" value="RNaseH-like_sf"/>
</dbReference>
<evidence type="ECO:0000313" key="1">
    <source>
        <dbReference type="EMBL" id="GAA5064966.1"/>
    </source>
</evidence>
<name>A0ABP9KVB5_9ACTN</name>
<comment type="caution">
    <text evidence="1">The sequence shown here is derived from an EMBL/GenBank/DDBJ whole genome shotgun (WGS) entry which is preliminary data.</text>
</comment>
<evidence type="ECO:0008006" key="3">
    <source>
        <dbReference type="Google" id="ProtNLM"/>
    </source>
</evidence>
<dbReference type="Proteomes" id="UP001500124">
    <property type="component" value="Unassembled WGS sequence"/>
</dbReference>
<organism evidence="1 2">
    <name type="scientific">Streptomyces similanensis</name>
    <dbReference type="NCBI Taxonomy" id="1274988"/>
    <lineage>
        <taxon>Bacteria</taxon>
        <taxon>Bacillati</taxon>
        <taxon>Actinomycetota</taxon>
        <taxon>Actinomycetes</taxon>
        <taxon>Kitasatosporales</taxon>
        <taxon>Streptomycetaceae</taxon>
        <taxon>Streptomyces</taxon>
    </lineage>
</organism>
<keyword evidence="2" id="KW-1185">Reference proteome</keyword>
<dbReference type="PANTHER" id="PTHR10948:SF23">
    <property type="entry name" value="TRANSPOSASE INSI FOR INSERTION SEQUENCE ELEMENT IS30A-RELATED"/>
    <property type="match status" value="1"/>
</dbReference>
<evidence type="ECO:0000313" key="2">
    <source>
        <dbReference type="Proteomes" id="UP001500124"/>
    </source>
</evidence>
<proteinExistence type="predicted"/>